<feature type="active site" description="Proton donor" evidence="6">
    <location>
        <position position="367"/>
    </location>
</feature>
<keyword evidence="13" id="KW-1185">Reference proteome</keyword>
<dbReference type="EMBL" id="CP009933">
    <property type="protein sequence ID" value="AKA69792.1"/>
    <property type="molecule type" value="Genomic_DNA"/>
</dbReference>
<keyword evidence="5 8" id="KW-0482">Metalloprotease</keyword>
<evidence type="ECO:0000313" key="13">
    <source>
        <dbReference type="Proteomes" id="UP000033115"/>
    </source>
</evidence>
<evidence type="ECO:0000256" key="7">
    <source>
        <dbReference type="PIRSR" id="PIRSR627057-2"/>
    </source>
</evidence>
<organism evidence="12 13">
    <name type="scientific">Clostridium scatologenes</name>
    <dbReference type="NCBI Taxonomy" id="1548"/>
    <lineage>
        <taxon>Bacteria</taxon>
        <taxon>Bacillati</taxon>
        <taxon>Bacillota</taxon>
        <taxon>Clostridia</taxon>
        <taxon>Eubacteriales</taxon>
        <taxon>Clostridiaceae</taxon>
        <taxon>Clostridium</taxon>
    </lineage>
</organism>
<feature type="domain" description="Peptidase M48" evidence="10">
    <location>
        <begin position="215"/>
        <end position="419"/>
    </location>
</feature>
<feature type="transmembrane region" description="Helical" evidence="9">
    <location>
        <begin position="156"/>
        <end position="174"/>
    </location>
</feature>
<name>A0A0E3JNY6_CLOSL</name>
<evidence type="ECO:0000259" key="11">
    <source>
        <dbReference type="Pfam" id="PF16491"/>
    </source>
</evidence>
<gene>
    <name evidence="12" type="ORF">CSCA_2667</name>
</gene>
<dbReference type="GO" id="GO:0004222">
    <property type="term" value="F:metalloendopeptidase activity"/>
    <property type="evidence" value="ECO:0007669"/>
    <property type="project" value="InterPro"/>
</dbReference>
<feature type="transmembrane region" description="Helical" evidence="9">
    <location>
        <begin position="293"/>
        <end position="311"/>
    </location>
</feature>
<feature type="transmembrane region" description="Helical" evidence="9">
    <location>
        <begin position="67"/>
        <end position="92"/>
    </location>
</feature>
<dbReference type="HOGENOM" id="CLU_025947_1_1_9"/>
<dbReference type="InterPro" id="IPR027057">
    <property type="entry name" value="CAXX_Prtase_1"/>
</dbReference>
<feature type="active site" evidence="6">
    <location>
        <position position="284"/>
    </location>
</feature>
<feature type="binding site" evidence="7">
    <location>
        <position position="363"/>
    </location>
    <ligand>
        <name>Zn(2+)</name>
        <dbReference type="ChEBI" id="CHEBI:29105"/>
        <note>catalytic</note>
    </ligand>
</feature>
<evidence type="ECO:0000256" key="6">
    <source>
        <dbReference type="PIRSR" id="PIRSR627057-1"/>
    </source>
</evidence>
<reference evidence="12 13" key="1">
    <citation type="journal article" date="2015" name="J. Biotechnol.">
        <title>Complete genome sequence of a malodorant-producing acetogen, Clostridium scatologenes ATCC 25775(T).</title>
        <authorList>
            <person name="Zhu Z."/>
            <person name="Guo T."/>
            <person name="Zheng H."/>
            <person name="Song T."/>
            <person name="Ouyang P."/>
            <person name="Xie J."/>
        </authorList>
    </citation>
    <scope>NUCLEOTIDE SEQUENCE [LARGE SCALE GENOMIC DNA]</scope>
    <source>
        <strain evidence="12 13">ATCC 25775</strain>
    </source>
</reference>
<sequence length="437" mass="50841">MQRKLVLSIIVMTILMTIFSVSLKITEDVNNKRLVQEYTYSTRTVGNIDTSIAPPTQKAIEYHNKRVNLWIFSISMSLLIPIVFLFSGLSSFTRNYCSSKSKNLLIVMFLYFLIYSIINTIINFPLDYYSSFTLKHSYGLSNQSFIKWAEDYFKSFAIYTLVGGCFISVPYLFIKKFPNYWWLNLGLLLIPIIAFVTFISPMYIDPIFNKYEKIQDTTLERKIYEELDRASIKNCKVYQVNKSMDTKEMNAYMTGIFNTKRIVLWDTTIKNLTERETLGILAHEMGHYLMGHVWKSIVLGGVLSVFIFYLVNKGSIWVIDKSGGIFGFTKLHDIASLPLLILMLNIFMFIAQPGINSYTRYTEREADRFELELTKDNEASASAMIKLHETSLVLPSPGIIYKLWNYDHPTFEERVKFANSYKPWEQGKALKYDKYIK</sequence>
<proteinExistence type="inferred from homology"/>
<keyword evidence="4 7" id="KW-0862">Zinc</keyword>
<comment type="cofactor">
    <cofactor evidence="7 8">
        <name>Zn(2+)</name>
        <dbReference type="ChEBI" id="CHEBI:29105"/>
    </cofactor>
    <text evidence="7 8">Binds 1 zinc ion per subunit.</text>
</comment>
<evidence type="ECO:0000256" key="8">
    <source>
        <dbReference type="RuleBase" id="RU003983"/>
    </source>
</evidence>
<dbReference type="CDD" id="cd07343">
    <property type="entry name" value="M48A_Zmpste24p_like"/>
    <property type="match status" value="1"/>
</dbReference>
<dbReference type="STRING" id="1548.CSCA_2667"/>
<dbReference type="Pfam" id="PF01435">
    <property type="entry name" value="Peptidase_M48"/>
    <property type="match status" value="1"/>
</dbReference>
<dbReference type="Proteomes" id="UP000033115">
    <property type="component" value="Chromosome"/>
</dbReference>
<comment type="similarity">
    <text evidence="8">Belongs to the peptidase M48 family.</text>
</comment>
<keyword evidence="2 7" id="KW-0479">Metal-binding</keyword>
<evidence type="ECO:0000256" key="1">
    <source>
        <dbReference type="ARBA" id="ARBA00022670"/>
    </source>
</evidence>
<evidence type="ECO:0000256" key="4">
    <source>
        <dbReference type="ARBA" id="ARBA00022833"/>
    </source>
</evidence>
<dbReference type="RefSeq" id="WP_029161611.1">
    <property type="nucleotide sequence ID" value="NZ_CP009933.1"/>
</dbReference>
<keyword evidence="9" id="KW-0472">Membrane</keyword>
<keyword evidence="3 8" id="KW-0378">Hydrolase</keyword>
<keyword evidence="1 8" id="KW-0645">Protease</keyword>
<dbReference type="InterPro" id="IPR001915">
    <property type="entry name" value="Peptidase_M48"/>
</dbReference>
<evidence type="ECO:0000256" key="2">
    <source>
        <dbReference type="ARBA" id="ARBA00022723"/>
    </source>
</evidence>
<evidence type="ECO:0000256" key="3">
    <source>
        <dbReference type="ARBA" id="ARBA00022801"/>
    </source>
</evidence>
<feature type="transmembrane region" description="Helical" evidence="9">
    <location>
        <begin position="6"/>
        <end position="23"/>
    </location>
</feature>
<dbReference type="GO" id="GO:0071586">
    <property type="term" value="P:CAAX-box protein processing"/>
    <property type="evidence" value="ECO:0007669"/>
    <property type="project" value="InterPro"/>
</dbReference>
<keyword evidence="9" id="KW-1133">Transmembrane helix</keyword>
<dbReference type="PANTHER" id="PTHR10120">
    <property type="entry name" value="CAAX PRENYL PROTEASE 1"/>
    <property type="match status" value="1"/>
</dbReference>
<dbReference type="Gene3D" id="3.30.2010.10">
    <property type="entry name" value="Metalloproteases ('zincins'), catalytic domain"/>
    <property type="match status" value="1"/>
</dbReference>
<keyword evidence="9" id="KW-0812">Transmembrane</keyword>
<dbReference type="InterPro" id="IPR032456">
    <property type="entry name" value="Peptidase_M48_N"/>
</dbReference>
<evidence type="ECO:0000256" key="9">
    <source>
        <dbReference type="SAM" id="Phobius"/>
    </source>
</evidence>
<dbReference type="KEGG" id="csq:CSCA_2667"/>
<protein>
    <submittedName>
        <fullName evidence="12">Ste24 endopeptidase</fullName>
    </submittedName>
</protein>
<accession>A0A0E3JNY6</accession>
<feature type="domain" description="CAAX prenyl protease 1 N-terminal" evidence="11">
    <location>
        <begin position="57"/>
        <end position="210"/>
    </location>
</feature>
<feature type="transmembrane region" description="Helical" evidence="9">
    <location>
        <begin position="331"/>
        <end position="351"/>
    </location>
</feature>
<dbReference type="GO" id="GO:0046872">
    <property type="term" value="F:metal ion binding"/>
    <property type="evidence" value="ECO:0007669"/>
    <property type="project" value="UniProtKB-KW"/>
</dbReference>
<evidence type="ECO:0000256" key="5">
    <source>
        <dbReference type="ARBA" id="ARBA00023049"/>
    </source>
</evidence>
<feature type="transmembrane region" description="Helical" evidence="9">
    <location>
        <begin position="104"/>
        <end position="126"/>
    </location>
</feature>
<feature type="binding site" evidence="7">
    <location>
        <position position="283"/>
    </location>
    <ligand>
        <name>Zn(2+)</name>
        <dbReference type="ChEBI" id="CHEBI:29105"/>
        <note>catalytic</note>
    </ligand>
</feature>
<feature type="binding site" evidence="7">
    <location>
        <position position="287"/>
    </location>
    <ligand>
        <name>Zn(2+)</name>
        <dbReference type="ChEBI" id="CHEBI:29105"/>
        <note>catalytic</note>
    </ligand>
</feature>
<dbReference type="Pfam" id="PF16491">
    <property type="entry name" value="Peptidase_M48_N"/>
    <property type="match status" value="1"/>
</dbReference>
<dbReference type="AlphaFoldDB" id="A0A0E3JNY6"/>
<evidence type="ECO:0000259" key="10">
    <source>
        <dbReference type="Pfam" id="PF01435"/>
    </source>
</evidence>
<evidence type="ECO:0000313" key="12">
    <source>
        <dbReference type="EMBL" id="AKA69792.1"/>
    </source>
</evidence>
<feature type="transmembrane region" description="Helical" evidence="9">
    <location>
        <begin position="180"/>
        <end position="204"/>
    </location>
</feature>